<proteinExistence type="predicted"/>
<dbReference type="STRING" id="632292.Calhy_0326"/>
<dbReference type="KEGG" id="chd:Calhy_0326"/>
<keyword evidence="2" id="KW-1185">Reference proteome</keyword>
<dbReference type="AlphaFoldDB" id="E4QBH2"/>
<name>E4QBH2_CALH1</name>
<reference key="1">
    <citation type="submission" date="2010-09" db="EMBL/GenBank/DDBJ databases">
        <title>Complete sequence of Caldicellulosiruptor hydrothermalis 108.</title>
        <authorList>
            <consortium name="US DOE Joint Genome Institute"/>
            <person name="Lucas S."/>
            <person name="Copeland A."/>
            <person name="Lapidus A."/>
            <person name="Cheng J.-F."/>
            <person name="Bruce D."/>
            <person name="Goodwin L."/>
            <person name="Pitluck S."/>
            <person name="Davenport K."/>
            <person name="Detter J.C."/>
            <person name="Han C."/>
            <person name="Tapia R."/>
            <person name="Land M."/>
            <person name="Hauser L."/>
            <person name="Chang Y.-J."/>
            <person name="Jeffries C."/>
            <person name="Kyrpides N."/>
            <person name="Ivanova N."/>
            <person name="Mikhailova N."/>
            <person name="Blumer-Schuette S.E."/>
            <person name="Kelly R.M."/>
            <person name="Woyke T."/>
        </authorList>
    </citation>
    <scope>NUCLEOTIDE SEQUENCE</scope>
    <source>
        <strain>108</strain>
    </source>
</reference>
<protein>
    <submittedName>
        <fullName evidence="1">Uncharacterized protein</fullName>
    </submittedName>
</protein>
<dbReference type="HOGENOM" id="CLU_2272206_0_0_9"/>
<reference evidence="1 2" key="2">
    <citation type="journal article" date="2011" name="J. Bacteriol.">
        <title>Complete genome sequences for the anaerobic, extremely thermophilic plant biomass-degrading bacteria Caldicellulosiruptor hydrothermalis, Caldicellulosiruptor kristjanssonii, Caldicellulosiruptor kronotskyensis, Caldicellulosiruptor owensenis, and Caldicellulosiruptor lactoaceticus.</title>
        <authorList>
            <person name="Blumer-Schuette S.E."/>
            <person name="Ozdemir I."/>
            <person name="Mistry D."/>
            <person name="Lucas S."/>
            <person name="Lapidus A."/>
            <person name="Cheng J.F."/>
            <person name="Goodwin L.A."/>
            <person name="Pitluck S."/>
            <person name="Land M.L."/>
            <person name="Hauser L.J."/>
            <person name="Woyke T."/>
            <person name="Mikhailova N."/>
            <person name="Pati A."/>
            <person name="Kyrpides N.C."/>
            <person name="Ivanova N."/>
            <person name="Detter J.C."/>
            <person name="Walston-Davenport K."/>
            <person name="Han S."/>
            <person name="Adams M.W."/>
            <person name="Kelly R.M."/>
        </authorList>
    </citation>
    <scope>NUCLEOTIDE SEQUENCE [LARGE SCALE GENOMIC DNA]</scope>
    <source>
        <strain evidence="2">DSM 18901 / VKM B-2411 / 108</strain>
    </source>
</reference>
<sequence>MARKILFESIDDYLHLAEKTLKDDRFTNRVLRMLKKLPAGSKGVLIKPFPVTIEKFQKPKYRYETWLTGHVQSMITGEILMFLAGTDGTVACKNQKTFLVIHSREN</sequence>
<dbReference type="RefSeq" id="WP_013402283.1">
    <property type="nucleotide sequence ID" value="NC_014652.1"/>
</dbReference>
<dbReference type="EMBL" id="CP002219">
    <property type="protein sequence ID" value="ADQ06074.1"/>
    <property type="molecule type" value="Genomic_DNA"/>
</dbReference>
<organism evidence="1 2">
    <name type="scientific">Caldicellulosiruptor hydrothermalis (strain DSM 18901 / VKM B-2411 / 108)</name>
    <dbReference type="NCBI Taxonomy" id="632292"/>
    <lineage>
        <taxon>Bacteria</taxon>
        <taxon>Bacillati</taxon>
        <taxon>Bacillota</taxon>
        <taxon>Bacillota incertae sedis</taxon>
        <taxon>Caldicellulosiruptorales</taxon>
        <taxon>Caldicellulosiruptoraceae</taxon>
        <taxon>Caldicellulosiruptor</taxon>
    </lineage>
</organism>
<dbReference type="Proteomes" id="UP000006890">
    <property type="component" value="Chromosome"/>
</dbReference>
<gene>
    <name evidence="1" type="ordered locus">Calhy_0326</name>
</gene>
<evidence type="ECO:0000313" key="1">
    <source>
        <dbReference type="EMBL" id="ADQ06074.1"/>
    </source>
</evidence>
<accession>E4QBH2</accession>
<evidence type="ECO:0000313" key="2">
    <source>
        <dbReference type="Proteomes" id="UP000006890"/>
    </source>
</evidence>